<evidence type="ECO:0000313" key="2">
    <source>
        <dbReference type="EMBL" id="CAD7276789.1"/>
    </source>
</evidence>
<protein>
    <submittedName>
        <fullName evidence="2">Uncharacterized protein</fullName>
    </submittedName>
</protein>
<organism evidence="2">
    <name type="scientific">Notodromas monacha</name>
    <dbReference type="NCBI Taxonomy" id="399045"/>
    <lineage>
        <taxon>Eukaryota</taxon>
        <taxon>Metazoa</taxon>
        <taxon>Ecdysozoa</taxon>
        <taxon>Arthropoda</taxon>
        <taxon>Crustacea</taxon>
        <taxon>Oligostraca</taxon>
        <taxon>Ostracoda</taxon>
        <taxon>Podocopa</taxon>
        <taxon>Podocopida</taxon>
        <taxon>Cypridocopina</taxon>
        <taxon>Cypridoidea</taxon>
        <taxon>Cyprididae</taxon>
        <taxon>Notodromas</taxon>
    </lineage>
</organism>
<gene>
    <name evidence="2" type="ORF">NMOB1V02_LOCUS4539</name>
</gene>
<evidence type="ECO:0000313" key="3">
    <source>
        <dbReference type="Proteomes" id="UP000678499"/>
    </source>
</evidence>
<keyword evidence="3" id="KW-1185">Reference proteome</keyword>
<evidence type="ECO:0000256" key="1">
    <source>
        <dbReference type="SAM" id="Phobius"/>
    </source>
</evidence>
<feature type="transmembrane region" description="Helical" evidence="1">
    <location>
        <begin position="6"/>
        <end position="25"/>
    </location>
</feature>
<keyword evidence="1" id="KW-1133">Transmembrane helix</keyword>
<keyword evidence="1" id="KW-0812">Transmembrane</keyword>
<dbReference type="EMBL" id="CAJPEX010000716">
    <property type="protein sequence ID" value="CAG0916941.1"/>
    <property type="molecule type" value="Genomic_DNA"/>
</dbReference>
<name>A0A7R9BLM1_9CRUS</name>
<dbReference type="EMBL" id="OA882753">
    <property type="protein sequence ID" value="CAD7276789.1"/>
    <property type="molecule type" value="Genomic_DNA"/>
</dbReference>
<sequence>MTGPTTAVVSLVLVVNSYVLLTAAASHYNQASHKDDDLDRITDALFQAVKRSASWAALHSTWGKRAAGWNNLQV</sequence>
<accession>A0A7R9BLM1</accession>
<keyword evidence="1" id="KW-0472">Membrane</keyword>
<dbReference type="Proteomes" id="UP000678499">
    <property type="component" value="Unassembled WGS sequence"/>
</dbReference>
<reference evidence="2" key="1">
    <citation type="submission" date="2020-11" db="EMBL/GenBank/DDBJ databases">
        <authorList>
            <person name="Tran Van P."/>
        </authorList>
    </citation>
    <scope>NUCLEOTIDE SEQUENCE</scope>
</reference>
<dbReference type="AlphaFoldDB" id="A0A7R9BLM1"/>
<proteinExistence type="predicted"/>
<feature type="non-terminal residue" evidence="2">
    <location>
        <position position="74"/>
    </location>
</feature>